<feature type="compositionally biased region" description="Basic residues" evidence="1">
    <location>
        <begin position="366"/>
        <end position="379"/>
    </location>
</feature>
<feature type="compositionally biased region" description="Pro residues" evidence="1">
    <location>
        <begin position="7"/>
        <end position="17"/>
    </location>
</feature>
<comment type="caution">
    <text evidence="2">The sequence shown here is derived from an EMBL/GenBank/DDBJ whole genome shotgun (WGS) entry which is preliminary data.</text>
</comment>
<feature type="compositionally biased region" description="Basic residues" evidence="1">
    <location>
        <begin position="102"/>
        <end position="127"/>
    </location>
</feature>
<accession>A0AAD8RK21</accession>
<feature type="region of interest" description="Disordered" evidence="1">
    <location>
        <begin position="1"/>
        <end position="152"/>
    </location>
</feature>
<dbReference type="AlphaFoldDB" id="A0AAD8RK21"/>
<dbReference type="EMBL" id="JAUUTY010000005">
    <property type="protein sequence ID" value="KAK1627336.1"/>
    <property type="molecule type" value="Genomic_DNA"/>
</dbReference>
<sequence>MGQTGPPAGPRAEPPAPLSSQTGGARPSAGPACRRRPLPVSRPDSTSAVASTRSTRIQSATSVPPSTSVLPPINSPGLPRAFPPRRRPRSRRQPPPIACRRSPSRRRLRHPLPRRAARRRSPRRRRPAVTPPPRPPEPPAATFPNPRRPEMASPINFNQFLEKEKLKSNGSNFTDWFRHVRIFLSGGNLQFVLDAPLGDPPAETETDEVKSVYETRKTRYSQVQCALLCSLEADLQKRFEHHDPHELVNELKAIFETHAAVECYEASKHFFSCMMEEGSSVSEHMLAMTGHAKKLSDLGIVIPNRLGINRVLQSLPPSYKNFVMNYNMQNMNKELPELFGMLKAAEIEIKKEHQVLMVNKTTSFKKQGKSKGKFKKGGKKAATPPMKPKNGPKPDAECYYCKEKGH</sequence>
<evidence type="ECO:0000313" key="3">
    <source>
        <dbReference type="Proteomes" id="UP001231189"/>
    </source>
</evidence>
<feature type="compositionally biased region" description="Low complexity" evidence="1">
    <location>
        <begin position="45"/>
        <end position="72"/>
    </location>
</feature>
<feature type="compositionally biased region" description="Basic residues" evidence="1">
    <location>
        <begin position="83"/>
        <end position="92"/>
    </location>
</feature>
<proteinExistence type="predicted"/>
<name>A0AAD8RK21_LOLMU</name>
<evidence type="ECO:0000313" key="2">
    <source>
        <dbReference type="EMBL" id="KAK1627336.1"/>
    </source>
</evidence>
<evidence type="ECO:0000256" key="1">
    <source>
        <dbReference type="SAM" id="MobiDB-lite"/>
    </source>
</evidence>
<feature type="region of interest" description="Disordered" evidence="1">
    <location>
        <begin position="362"/>
        <end position="396"/>
    </location>
</feature>
<feature type="compositionally biased region" description="Pro residues" evidence="1">
    <location>
        <begin position="129"/>
        <end position="141"/>
    </location>
</feature>
<reference evidence="2" key="1">
    <citation type="submission" date="2023-07" db="EMBL/GenBank/DDBJ databases">
        <title>A chromosome-level genome assembly of Lolium multiflorum.</title>
        <authorList>
            <person name="Chen Y."/>
            <person name="Copetti D."/>
            <person name="Kolliker R."/>
            <person name="Studer B."/>
        </authorList>
    </citation>
    <scope>NUCLEOTIDE SEQUENCE</scope>
    <source>
        <strain evidence="2">02402/16</strain>
        <tissue evidence="2">Leaf</tissue>
    </source>
</reference>
<protein>
    <submittedName>
        <fullName evidence="2">Uncharacterized protein</fullName>
    </submittedName>
</protein>
<keyword evidence="3" id="KW-1185">Reference proteome</keyword>
<dbReference type="Proteomes" id="UP001231189">
    <property type="component" value="Unassembled WGS sequence"/>
</dbReference>
<dbReference type="Pfam" id="PF14223">
    <property type="entry name" value="Retrotran_gag_2"/>
    <property type="match status" value="1"/>
</dbReference>
<organism evidence="2 3">
    <name type="scientific">Lolium multiflorum</name>
    <name type="common">Italian ryegrass</name>
    <name type="synonym">Lolium perenne subsp. multiflorum</name>
    <dbReference type="NCBI Taxonomy" id="4521"/>
    <lineage>
        <taxon>Eukaryota</taxon>
        <taxon>Viridiplantae</taxon>
        <taxon>Streptophyta</taxon>
        <taxon>Embryophyta</taxon>
        <taxon>Tracheophyta</taxon>
        <taxon>Spermatophyta</taxon>
        <taxon>Magnoliopsida</taxon>
        <taxon>Liliopsida</taxon>
        <taxon>Poales</taxon>
        <taxon>Poaceae</taxon>
        <taxon>BOP clade</taxon>
        <taxon>Pooideae</taxon>
        <taxon>Poodae</taxon>
        <taxon>Poeae</taxon>
        <taxon>Poeae Chloroplast Group 2 (Poeae type)</taxon>
        <taxon>Loliodinae</taxon>
        <taxon>Loliinae</taxon>
        <taxon>Lolium</taxon>
    </lineage>
</organism>
<gene>
    <name evidence="2" type="ORF">QYE76_001651</name>
</gene>